<dbReference type="PANTHER" id="PTHR15441:SF1">
    <property type="entry name" value="RIBONUCLEASE P PROTEIN SUBUNIT P14"/>
    <property type="match status" value="1"/>
</dbReference>
<accession>A0A212CMK4</accession>
<dbReference type="GO" id="GO:0033204">
    <property type="term" value="F:ribonuclease P RNA binding"/>
    <property type="evidence" value="ECO:0007669"/>
    <property type="project" value="TreeGrafter"/>
</dbReference>
<keyword evidence="2" id="KW-0819">tRNA processing</keyword>
<evidence type="ECO:0000256" key="1">
    <source>
        <dbReference type="ARBA" id="ARBA00010800"/>
    </source>
</evidence>
<dbReference type="SUPFAM" id="SSF160350">
    <property type="entry name" value="Rnp2-like"/>
    <property type="match status" value="1"/>
</dbReference>
<evidence type="ECO:0000256" key="2">
    <source>
        <dbReference type="ARBA" id="ARBA00022694"/>
    </source>
</evidence>
<keyword evidence="4" id="KW-1185">Reference proteome</keyword>
<dbReference type="GO" id="GO:0005730">
    <property type="term" value="C:nucleolus"/>
    <property type="evidence" value="ECO:0007669"/>
    <property type="project" value="TreeGrafter"/>
</dbReference>
<name>A0A212CMK4_CEREH</name>
<dbReference type="InterPro" id="IPR038085">
    <property type="entry name" value="Rnp2-like_sf"/>
</dbReference>
<dbReference type="InterPro" id="IPR002759">
    <property type="entry name" value="Pop5/Rpp14/Rnp2-like"/>
</dbReference>
<comment type="caution">
    <text evidence="3">The sequence shown here is derived from an EMBL/GenBank/DDBJ whole genome shotgun (WGS) entry which is preliminary data.</text>
</comment>
<comment type="similarity">
    <text evidence="1">Belongs to the eukaryotic/archaeal RNase P protein component 2 family.</text>
</comment>
<evidence type="ECO:0000313" key="3">
    <source>
        <dbReference type="EMBL" id="OWK07160.1"/>
    </source>
</evidence>
<sequence>MRLAPVPRHESPPRVSRLWDPTECRTIQPAAISALKVLFGEVDAALPLDVLTYEEKTLSAILRICSSGLVKLWSSLTLLGSYKGKNCDFRHNVWRLKQPQSSCRWNLRVLKTLPVMSSHRLWWGWLHRRLCLSQAVPTRQPLEHVHLRVGDWAELDRAFTQRDVATSELTGDVSPLHLEEDLQNTPDLERHLSIEF</sequence>
<organism evidence="3 4">
    <name type="scientific">Cervus elaphus hippelaphus</name>
    <name type="common">European red deer</name>
    <dbReference type="NCBI Taxonomy" id="46360"/>
    <lineage>
        <taxon>Eukaryota</taxon>
        <taxon>Metazoa</taxon>
        <taxon>Chordata</taxon>
        <taxon>Craniata</taxon>
        <taxon>Vertebrata</taxon>
        <taxon>Euteleostomi</taxon>
        <taxon>Mammalia</taxon>
        <taxon>Eutheria</taxon>
        <taxon>Laurasiatheria</taxon>
        <taxon>Artiodactyla</taxon>
        <taxon>Ruminantia</taxon>
        <taxon>Pecora</taxon>
        <taxon>Cervidae</taxon>
        <taxon>Cervinae</taxon>
        <taxon>Cervus</taxon>
    </lineage>
</organism>
<dbReference type="Gene3D" id="3.30.70.3250">
    <property type="entry name" value="Ribonuclease P, Pop5 subunit"/>
    <property type="match status" value="1"/>
</dbReference>
<dbReference type="GO" id="GO:0001682">
    <property type="term" value="P:tRNA 5'-leader removal"/>
    <property type="evidence" value="ECO:0007669"/>
    <property type="project" value="InterPro"/>
</dbReference>
<dbReference type="GO" id="GO:0030681">
    <property type="term" value="C:multimeric ribonuclease P complex"/>
    <property type="evidence" value="ECO:0007669"/>
    <property type="project" value="TreeGrafter"/>
</dbReference>
<dbReference type="Pfam" id="PF01900">
    <property type="entry name" value="RNase_P_Rpp14"/>
    <property type="match status" value="1"/>
</dbReference>
<dbReference type="EMBL" id="MKHE01000016">
    <property type="protein sequence ID" value="OWK07160.1"/>
    <property type="molecule type" value="Genomic_DNA"/>
</dbReference>
<dbReference type="PANTHER" id="PTHR15441">
    <property type="entry name" value="RIBONUCLEASE P PROTEIN SUBUNIT P14"/>
    <property type="match status" value="1"/>
</dbReference>
<gene>
    <name evidence="3" type="ORF">Celaphus_00017103</name>
</gene>
<reference evidence="3 4" key="1">
    <citation type="journal article" date="2018" name="Mol. Genet. Genomics">
        <title>The red deer Cervus elaphus genome CerEla1.0: sequencing, annotating, genes, and chromosomes.</title>
        <authorList>
            <person name="Bana N.A."/>
            <person name="Nyiri A."/>
            <person name="Nagy J."/>
            <person name="Frank K."/>
            <person name="Nagy T."/>
            <person name="Steger V."/>
            <person name="Schiller M."/>
            <person name="Lakatos P."/>
            <person name="Sugar L."/>
            <person name="Horn P."/>
            <person name="Barta E."/>
            <person name="Orosz L."/>
        </authorList>
    </citation>
    <scope>NUCLEOTIDE SEQUENCE [LARGE SCALE GENOMIC DNA]</scope>
    <source>
        <strain evidence="3">Hungarian</strain>
    </source>
</reference>
<dbReference type="Proteomes" id="UP000242450">
    <property type="component" value="Chromosome 16"/>
</dbReference>
<protein>
    <submittedName>
        <fullName evidence="3">Uncharacterized protein</fullName>
    </submittedName>
</protein>
<proteinExistence type="inferred from homology"/>
<dbReference type="OrthoDB" id="2262258at2759"/>
<dbReference type="AlphaFoldDB" id="A0A212CMK4"/>
<evidence type="ECO:0000313" key="4">
    <source>
        <dbReference type="Proteomes" id="UP000242450"/>
    </source>
</evidence>